<dbReference type="PANTHER" id="PTHR43179:SF12">
    <property type="entry name" value="GALACTOFURANOSYLTRANSFERASE GLFT2"/>
    <property type="match status" value="1"/>
</dbReference>
<comment type="similarity">
    <text evidence="1">Belongs to the glycosyltransferase 2 family.</text>
</comment>
<dbReference type="InterPro" id="IPR001173">
    <property type="entry name" value="Glyco_trans_2-like"/>
</dbReference>
<dbReference type="Gene3D" id="3.90.550.10">
    <property type="entry name" value="Spore Coat Polysaccharide Biosynthesis Protein SpsA, Chain A"/>
    <property type="match status" value="1"/>
</dbReference>
<organism evidence="6 7">
    <name type="scientific">Abyssobacteria bacterium (strain SURF_5)</name>
    <dbReference type="NCBI Taxonomy" id="2093360"/>
    <lineage>
        <taxon>Bacteria</taxon>
        <taxon>Pseudomonadati</taxon>
        <taxon>Candidatus Hydrogenedentota</taxon>
        <taxon>Candidatus Abyssobacteria</taxon>
    </lineage>
</organism>
<feature type="transmembrane region" description="Helical" evidence="4">
    <location>
        <begin position="322"/>
        <end position="342"/>
    </location>
</feature>
<dbReference type="AlphaFoldDB" id="A0A3A4NJT3"/>
<feature type="transmembrane region" description="Helical" evidence="4">
    <location>
        <begin position="294"/>
        <end position="315"/>
    </location>
</feature>
<keyword evidence="2" id="KW-0328">Glycosyltransferase</keyword>
<evidence type="ECO:0000256" key="4">
    <source>
        <dbReference type="SAM" id="Phobius"/>
    </source>
</evidence>
<keyword evidence="4" id="KW-0472">Membrane</keyword>
<feature type="domain" description="Glycosyltransferase 2-like" evidence="5">
    <location>
        <begin position="25"/>
        <end position="200"/>
    </location>
</feature>
<dbReference type="Pfam" id="PF00535">
    <property type="entry name" value="Glycos_transf_2"/>
    <property type="match status" value="1"/>
</dbReference>
<name>A0A3A4NJT3_ABYX5</name>
<dbReference type="GO" id="GO:0016757">
    <property type="term" value="F:glycosyltransferase activity"/>
    <property type="evidence" value="ECO:0007669"/>
    <property type="project" value="UniProtKB-KW"/>
</dbReference>
<evidence type="ECO:0000256" key="1">
    <source>
        <dbReference type="ARBA" id="ARBA00006739"/>
    </source>
</evidence>
<protein>
    <submittedName>
        <fullName evidence="6">Glycosyltransferase</fullName>
    </submittedName>
</protein>
<proteinExistence type="inferred from homology"/>
<dbReference type="PANTHER" id="PTHR43179">
    <property type="entry name" value="RHAMNOSYLTRANSFERASE WBBL"/>
    <property type="match status" value="1"/>
</dbReference>
<feature type="transmembrane region" description="Helical" evidence="4">
    <location>
        <begin position="270"/>
        <end position="288"/>
    </location>
</feature>
<accession>A0A3A4NJT3</accession>
<evidence type="ECO:0000313" key="6">
    <source>
        <dbReference type="EMBL" id="RJP17440.1"/>
    </source>
</evidence>
<evidence type="ECO:0000259" key="5">
    <source>
        <dbReference type="Pfam" id="PF00535"/>
    </source>
</evidence>
<keyword evidence="3 6" id="KW-0808">Transferase</keyword>
<dbReference type="EMBL" id="QZKU01000115">
    <property type="protein sequence ID" value="RJP17440.1"/>
    <property type="molecule type" value="Genomic_DNA"/>
</dbReference>
<dbReference type="SUPFAM" id="SSF53448">
    <property type="entry name" value="Nucleotide-diphospho-sugar transferases"/>
    <property type="match status" value="1"/>
</dbReference>
<evidence type="ECO:0000313" key="7">
    <source>
        <dbReference type="Proteomes" id="UP000265882"/>
    </source>
</evidence>
<comment type="caution">
    <text evidence="6">The sequence shown here is derived from an EMBL/GenBank/DDBJ whole genome shotgun (WGS) entry which is preliminary data.</text>
</comment>
<evidence type="ECO:0000256" key="3">
    <source>
        <dbReference type="ARBA" id="ARBA00022679"/>
    </source>
</evidence>
<reference evidence="6 7" key="1">
    <citation type="journal article" date="2017" name="ISME J.">
        <title>Energy and carbon metabolisms in a deep terrestrial subsurface fluid microbial community.</title>
        <authorList>
            <person name="Momper L."/>
            <person name="Jungbluth S.P."/>
            <person name="Lee M.D."/>
            <person name="Amend J.P."/>
        </authorList>
    </citation>
    <scope>NUCLEOTIDE SEQUENCE [LARGE SCALE GENOMIC DNA]</scope>
    <source>
        <strain evidence="6">SURF_5</strain>
    </source>
</reference>
<dbReference type="Proteomes" id="UP000265882">
    <property type="component" value="Unassembled WGS sequence"/>
</dbReference>
<gene>
    <name evidence="6" type="ORF">C4520_16895</name>
</gene>
<keyword evidence="4" id="KW-0812">Transmembrane</keyword>
<sequence>MTDTDMRVRLFHQPQEEGPPVPKVSVIIALHTCSERFLKDFGHFRNLEYPNFEILIIVDEPNLNEATNPRVGNLKRLRKEGLVSIISTGKQITGPGEKRDIGIKNAAGEICAFIDDDAYPRPDWLRSAVPYLDKPEIAAVGGPGVTPPEDGLLAQASGAVYSSPMGSGQALYRFIQRKAREVDDFPAFNLLVRTDILRKIGGFSSTFYGGEDTKMCLEIIRLGKKILYRPEVVVFHHRRSLFFDHLKQIANVGLHRGYFAKTYPETSRRMFYFLPSIVVTILFFGSILSVFSNVVAAILVISLLCYFGFALVSLLPASRLDVALLGAIGVMLTHFVYGITFIRGLMLKHLDS</sequence>
<dbReference type="InterPro" id="IPR029044">
    <property type="entry name" value="Nucleotide-diphossugar_trans"/>
</dbReference>
<evidence type="ECO:0000256" key="2">
    <source>
        <dbReference type="ARBA" id="ARBA00022676"/>
    </source>
</evidence>
<keyword evidence="4" id="KW-1133">Transmembrane helix</keyword>